<gene>
    <name evidence="5" type="ORF">GCM10011571_02530</name>
</gene>
<dbReference type="GO" id="GO:0016757">
    <property type="term" value="F:glycosyltransferase activity"/>
    <property type="evidence" value="ECO:0007669"/>
    <property type="project" value="UniProtKB-KW"/>
</dbReference>
<organism evidence="5 6">
    <name type="scientific">Marinithermofilum abyssi</name>
    <dbReference type="NCBI Taxonomy" id="1571185"/>
    <lineage>
        <taxon>Bacteria</taxon>
        <taxon>Bacillati</taxon>
        <taxon>Bacillota</taxon>
        <taxon>Bacilli</taxon>
        <taxon>Bacillales</taxon>
        <taxon>Thermoactinomycetaceae</taxon>
        <taxon>Marinithermofilum</taxon>
    </lineage>
</organism>
<name>A0A8J2YBL3_9BACL</name>
<reference evidence="5" key="1">
    <citation type="journal article" date="2014" name="Int. J. Syst. Evol. Microbiol.">
        <title>Complete genome sequence of Corynebacterium casei LMG S-19264T (=DSM 44701T), isolated from a smear-ripened cheese.</title>
        <authorList>
            <consortium name="US DOE Joint Genome Institute (JGI-PGF)"/>
            <person name="Walter F."/>
            <person name="Albersmeier A."/>
            <person name="Kalinowski J."/>
            <person name="Ruckert C."/>
        </authorList>
    </citation>
    <scope>NUCLEOTIDE SEQUENCE</scope>
    <source>
        <strain evidence="5">CGMCC 1.15179</strain>
    </source>
</reference>
<dbReference type="EMBL" id="BMHQ01000001">
    <property type="protein sequence ID" value="GGE04984.1"/>
    <property type="molecule type" value="Genomic_DNA"/>
</dbReference>
<dbReference type="PANTHER" id="PTHR12526">
    <property type="entry name" value="GLYCOSYLTRANSFERASE"/>
    <property type="match status" value="1"/>
</dbReference>
<keyword evidence="6" id="KW-1185">Reference proteome</keyword>
<comment type="caution">
    <text evidence="5">The sequence shown here is derived from an EMBL/GenBank/DDBJ whole genome shotgun (WGS) entry which is preliminary data.</text>
</comment>
<keyword evidence="1" id="KW-0328">Glycosyltransferase</keyword>
<keyword evidence="2 5" id="KW-0808">Transferase</keyword>
<accession>A0A8J2YBL3</accession>
<dbReference type="InterPro" id="IPR028098">
    <property type="entry name" value="Glyco_trans_4-like_N"/>
</dbReference>
<evidence type="ECO:0000259" key="3">
    <source>
        <dbReference type="Pfam" id="PF00534"/>
    </source>
</evidence>
<dbReference type="PANTHER" id="PTHR12526:SF629">
    <property type="entry name" value="TEICHURONIC ACID BIOSYNTHESIS GLYCOSYLTRANSFERASE TUAH-RELATED"/>
    <property type="match status" value="1"/>
</dbReference>
<evidence type="ECO:0000313" key="6">
    <source>
        <dbReference type="Proteomes" id="UP000625210"/>
    </source>
</evidence>
<evidence type="ECO:0000313" key="5">
    <source>
        <dbReference type="EMBL" id="GGE04984.1"/>
    </source>
</evidence>
<dbReference type="Pfam" id="PF00534">
    <property type="entry name" value="Glycos_transf_1"/>
    <property type="match status" value="1"/>
</dbReference>
<dbReference type="Proteomes" id="UP000625210">
    <property type="component" value="Unassembled WGS sequence"/>
</dbReference>
<dbReference type="InterPro" id="IPR001296">
    <property type="entry name" value="Glyco_trans_1"/>
</dbReference>
<proteinExistence type="predicted"/>
<dbReference type="Pfam" id="PF13579">
    <property type="entry name" value="Glyco_trans_4_4"/>
    <property type="match status" value="1"/>
</dbReference>
<dbReference type="CDD" id="cd03794">
    <property type="entry name" value="GT4_WbuB-like"/>
    <property type="match status" value="1"/>
</dbReference>
<feature type="domain" description="Glycosyl transferase family 1" evidence="3">
    <location>
        <begin position="193"/>
        <end position="356"/>
    </location>
</feature>
<feature type="domain" description="Glycosyltransferase subfamily 4-like N-terminal" evidence="4">
    <location>
        <begin position="29"/>
        <end position="181"/>
    </location>
</feature>
<dbReference type="AlphaFoldDB" id="A0A8J2YBL3"/>
<evidence type="ECO:0000256" key="1">
    <source>
        <dbReference type="ARBA" id="ARBA00022676"/>
    </source>
</evidence>
<evidence type="ECO:0000259" key="4">
    <source>
        <dbReference type="Pfam" id="PF13579"/>
    </source>
</evidence>
<protein>
    <submittedName>
        <fullName evidence="5">Glycosyl transferase</fullName>
    </submittedName>
</protein>
<dbReference type="Gene3D" id="3.40.50.2000">
    <property type="entry name" value="Glycogen Phosphorylase B"/>
    <property type="match status" value="2"/>
</dbReference>
<sequence>MTETERGPTMAEKVMIMSSVHIYNDSRILHKQAVSLARAGYDVELHALADFGEKWIQGVKVVGLRPHRSKWERLVNGWRLYRRALSSGADRFHFHDPELLPWGWLLKRKTRSSVIYDAHEDLPKQIHTKPWIPKPMRSPLSRLVHRVEKGLAKSLSAVVTATESIARQFTDAGVRRVEVIKNYPLPMEVEPAGERDEVNRILYVGGISYLRGYKEMIEMMDHLPKELEAELHLIGPLQHIREEDRDEERLREKKVFLHGRIPFEEVKGWLSKGKVGLVCLHPIENYRESLPIKLFEYMAAGLPVVATDFPLWREIVTGSDCGLMTDPLNPEEMAEKVARILQDPERREEMAEHGRRAHREIYNWQVEEKKLLQLYQELSGE</sequence>
<evidence type="ECO:0000256" key="2">
    <source>
        <dbReference type="ARBA" id="ARBA00022679"/>
    </source>
</evidence>
<reference evidence="5" key="2">
    <citation type="submission" date="2020-09" db="EMBL/GenBank/DDBJ databases">
        <authorList>
            <person name="Sun Q."/>
            <person name="Zhou Y."/>
        </authorList>
    </citation>
    <scope>NUCLEOTIDE SEQUENCE</scope>
    <source>
        <strain evidence="5">CGMCC 1.15179</strain>
    </source>
</reference>
<dbReference type="SUPFAM" id="SSF53756">
    <property type="entry name" value="UDP-Glycosyltransferase/glycogen phosphorylase"/>
    <property type="match status" value="1"/>
</dbReference>